<gene>
    <name evidence="9" type="ORF">EZ313_15150</name>
</gene>
<dbReference type="GO" id="GO:0005886">
    <property type="term" value="C:plasma membrane"/>
    <property type="evidence" value="ECO:0007669"/>
    <property type="project" value="UniProtKB-SubCell"/>
</dbReference>
<feature type="transmembrane region" description="Helical" evidence="7">
    <location>
        <begin position="120"/>
        <end position="141"/>
    </location>
</feature>
<evidence type="ECO:0000256" key="4">
    <source>
        <dbReference type="ARBA" id="ARBA00022692"/>
    </source>
</evidence>
<dbReference type="EMBL" id="SMLM01000002">
    <property type="protein sequence ID" value="TFZ02594.1"/>
    <property type="molecule type" value="Genomic_DNA"/>
</dbReference>
<dbReference type="OrthoDB" id="7274389at2"/>
<evidence type="ECO:0000313" key="10">
    <source>
        <dbReference type="Proteomes" id="UP000298180"/>
    </source>
</evidence>
<dbReference type="Proteomes" id="UP000298180">
    <property type="component" value="Unassembled WGS sequence"/>
</dbReference>
<protein>
    <submittedName>
        <fullName evidence="9">ABC transporter permease</fullName>
    </submittedName>
</protein>
<keyword evidence="3" id="KW-1003">Cell membrane</keyword>
<feature type="transmembrane region" description="Helical" evidence="7">
    <location>
        <begin position="30"/>
        <end position="50"/>
    </location>
</feature>
<feature type="transmembrane region" description="Helical" evidence="7">
    <location>
        <begin position="243"/>
        <end position="262"/>
    </location>
</feature>
<dbReference type="AlphaFoldDB" id="A0A4Z0BVU2"/>
<reference evidence="9 10" key="1">
    <citation type="submission" date="2019-03" db="EMBL/GenBank/DDBJ databases">
        <title>Ramlibacter henchirensis DSM 14656, whole genome shotgun sequence.</title>
        <authorList>
            <person name="Zhang X."/>
            <person name="Feng G."/>
            <person name="Zhu H."/>
        </authorList>
    </citation>
    <scope>NUCLEOTIDE SEQUENCE [LARGE SCALE GENOMIC DNA]</scope>
    <source>
        <strain evidence="9 10">DSM 14656</strain>
    </source>
</reference>
<proteinExistence type="inferred from homology"/>
<dbReference type="CDD" id="cd06261">
    <property type="entry name" value="TM_PBP2"/>
    <property type="match status" value="1"/>
</dbReference>
<dbReference type="Gene3D" id="1.10.3720.10">
    <property type="entry name" value="MetI-like"/>
    <property type="match status" value="1"/>
</dbReference>
<evidence type="ECO:0000256" key="3">
    <source>
        <dbReference type="ARBA" id="ARBA00022475"/>
    </source>
</evidence>
<keyword evidence="2 7" id="KW-0813">Transport</keyword>
<keyword evidence="10" id="KW-1185">Reference proteome</keyword>
<feature type="transmembrane region" description="Helical" evidence="7">
    <location>
        <begin position="190"/>
        <end position="218"/>
    </location>
</feature>
<feature type="domain" description="ABC transmembrane type-1" evidence="8">
    <location>
        <begin position="81"/>
        <end position="265"/>
    </location>
</feature>
<sequence>MRIATADEVRVLPDDTAGEPAWKKLTRQGWFLAVASPVLMLVLWEILVRVKLLDARFFPMPSVVIQDLLTQAMHKELWIHTGYTISRMLIGFVLGAIPGVLLGIAMGLSPVLRQLLQPAIAAIYPIPKVALFPLIMLMFGLGESSKWVIVGVAVFFQVLMATLAGVVNIERVYLDVAADFRARRWQAYRTIALPAALPFIFTGFQLGLGMSLIVVVIAENFGTEKGLGYVIWHSWQIFEVRDMYVALILVALLGYLSQLLLARIERAVIPWRRPVRQNLNT</sequence>
<comment type="subcellular location">
    <subcellularLocation>
        <location evidence="1 7">Cell membrane</location>
        <topology evidence="1 7">Multi-pass membrane protein</topology>
    </subcellularLocation>
</comment>
<comment type="similarity">
    <text evidence="7">Belongs to the binding-protein-dependent transport system permease family.</text>
</comment>
<keyword evidence="4 7" id="KW-0812">Transmembrane</keyword>
<evidence type="ECO:0000256" key="2">
    <source>
        <dbReference type="ARBA" id="ARBA00022448"/>
    </source>
</evidence>
<dbReference type="InterPro" id="IPR000515">
    <property type="entry name" value="MetI-like"/>
</dbReference>
<evidence type="ECO:0000256" key="1">
    <source>
        <dbReference type="ARBA" id="ARBA00004651"/>
    </source>
</evidence>
<evidence type="ECO:0000256" key="6">
    <source>
        <dbReference type="ARBA" id="ARBA00023136"/>
    </source>
</evidence>
<dbReference type="GO" id="GO:0055085">
    <property type="term" value="P:transmembrane transport"/>
    <property type="evidence" value="ECO:0007669"/>
    <property type="project" value="InterPro"/>
</dbReference>
<dbReference type="PROSITE" id="PS50928">
    <property type="entry name" value="ABC_TM1"/>
    <property type="match status" value="1"/>
</dbReference>
<keyword evidence="5 7" id="KW-1133">Transmembrane helix</keyword>
<evidence type="ECO:0000256" key="5">
    <source>
        <dbReference type="ARBA" id="ARBA00022989"/>
    </source>
</evidence>
<dbReference type="PANTHER" id="PTHR30151:SF0">
    <property type="entry name" value="ABC TRANSPORTER PERMEASE PROTEIN MJ0413-RELATED"/>
    <property type="match status" value="1"/>
</dbReference>
<comment type="caution">
    <text evidence="9">The sequence shown here is derived from an EMBL/GenBank/DDBJ whole genome shotgun (WGS) entry which is preliminary data.</text>
</comment>
<dbReference type="PANTHER" id="PTHR30151">
    <property type="entry name" value="ALKANE SULFONATE ABC TRANSPORTER-RELATED, MEMBRANE SUBUNIT"/>
    <property type="match status" value="1"/>
</dbReference>
<evidence type="ECO:0000259" key="8">
    <source>
        <dbReference type="PROSITE" id="PS50928"/>
    </source>
</evidence>
<organism evidence="9 10">
    <name type="scientific">Ramlibacter henchirensis</name>
    <dbReference type="NCBI Taxonomy" id="204072"/>
    <lineage>
        <taxon>Bacteria</taxon>
        <taxon>Pseudomonadati</taxon>
        <taxon>Pseudomonadota</taxon>
        <taxon>Betaproteobacteria</taxon>
        <taxon>Burkholderiales</taxon>
        <taxon>Comamonadaceae</taxon>
        <taxon>Ramlibacter</taxon>
    </lineage>
</organism>
<feature type="transmembrane region" description="Helical" evidence="7">
    <location>
        <begin position="88"/>
        <end position="108"/>
    </location>
</feature>
<evidence type="ECO:0000313" key="9">
    <source>
        <dbReference type="EMBL" id="TFZ02594.1"/>
    </source>
</evidence>
<feature type="transmembrane region" description="Helical" evidence="7">
    <location>
        <begin position="147"/>
        <end position="169"/>
    </location>
</feature>
<keyword evidence="6 7" id="KW-0472">Membrane</keyword>
<dbReference type="InterPro" id="IPR035906">
    <property type="entry name" value="MetI-like_sf"/>
</dbReference>
<dbReference type="RefSeq" id="WP_135264119.1">
    <property type="nucleotide sequence ID" value="NZ_SMLM01000002.1"/>
</dbReference>
<name>A0A4Z0BVU2_9BURK</name>
<dbReference type="SUPFAM" id="SSF161098">
    <property type="entry name" value="MetI-like"/>
    <property type="match status" value="1"/>
</dbReference>
<accession>A0A4Z0BVU2</accession>
<evidence type="ECO:0000256" key="7">
    <source>
        <dbReference type="RuleBase" id="RU363032"/>
    </source>
</evidence>
<dbReference type="Pfam" id="PF00528">
    <property type="entry name" value="BPD_transp_1"/>
    <property type="match status" value="1"/>
</dbReference>